<comment type="caution">
    <text evidence="1">The sequence shown here is derived from an EMBL/GenBank/DDBJ whole genome shotgun (WGS) entry which is preliminary data.</text>
</comment>
<evidence type="ECO:0000313" key="1">
    <source>
        <dbReference type="EMBL" id="KAH8004237.1"/>
    </source>
</evidence>
<dbReference type="Proteomes" id="UP000827872">
    <property type="component" value="Linkage Group LG04"/>
</dbReference>
<protein>
    <submittedName>
        <fullName evidence="1">Uncharacterized protein</fullName>
    </submittedName>
</protein>
<organism evidence="1 2">
    <name type="scientific">Sphaerodactylus townsendi</name>
    <dbReference type="NCBI Taxonomy" id="933632"/>
    <lineage>
        <taxon>Eukaryota</taxon>
        <taxon>Metazoa</taxon>
        <taxon>Chordata</taxon>
        <taxon>Craniata</taxon>
        <taxon>Vertebrata</taxon>
        <taxon>Euteleostomi</taxon>
        <taxon>Lepidosauria</taxon>
        <taxon>Squamata</taxon>
        <taxon>Bifurcata</taxon>
        <taxon>Gekkota</taxon>
        <taxon>Sphaerodactylidae</taxon>
        <taxon>Sphaerodactylus</taxon>
    </lineage>
</organism>
<sequence>MVGLAEQDRVNLGQVLLCSAVLRRIPHRPKTATVERKTTGELKNPHKSTPTQKLPGGKKGGNAKIPTGTKWRPAPLPRHEKTSQPRLQSAPEPQKGERSPRRLRRTSRVRQQGAEDCRRAKRQGKARRLPGSLTPHKGAAAYGGSQTSLSYPDRDSEHSITPPTTSTVEAAEEAISQQGQVPGSRESGGEESETELQEAPGQTQTAAKLIAKGLMKALRQQAPPAAFAQNATGNKSRKSFRLSKGNRSSALASRTLNYNFTS</sequence>
<keyword evidence="2" id="KW-1185">Reference proteome</keyword>
<proteinExistence type="predicted"/>
<name>A0ACB8FG77_9SAUR</name>
<dbReference type="EMBL" id="CM037617">
    <property type="protein sequence ID" value="KAH8004237.1"/>
    <property type="molecule type" value="Genomic_DNA"/>
</dbReference>
<gene>
    <name evidence="1" type="ORF">K3G42_006103</name>
</gene>
<accession>A0ACB8FG77</accession>
<reference evidence="1" key="1">
    <citation type="submission" date="2021-08" db="EMBL/GenBank/DDBJ databases">
        <title>The first chromosome-level gecko genome reveals the dynamic sex chromosomes of Neotropical dwarf geckos (Sphaerodactylidae: Sphaerodactylus).</title>
        <authorList>
            <person name="Pinto B.J."/>
            <person name="Keating S.E."/>
            <person name="Gamble T."/>
        </authorList>
    </citation>
    <scope>NUCLEOTIDE SEQUENCE</scope>
    <source>
        <strain evidence="1">TG3544</strain>
    </source>
</reference>
<evidence type="ECO:0000313" key="2">
    <source>
        <dbReference type="Proteomes" id="UP000827872"/>
    </source>
</evidence>